<evidence type="ECO:0000256" key="1">
    <source>
        <dbReference type="ARBA" id="ARBA00044755"/>
    </source>
</evidence>
<dbReference type="KEGG" id="fcz:IMF26_07095"/>
<organism evidence="3">
    <name type="scientific">Candidatus Fermentithermobacillus carboniphilus</name>
    <dbReference type="NCBI Taxonomy" id="3085328"/>
    <lineage>
        <taxon>Bacteria</taxon>
        <taxon>Bacillati</taxon>
        <taxon>Bacillota</taxon>
        <taxon>Candidatus Fermentithermobacillia</taxon>
        <taxon>Candidatus Fermentithermobacillales</taxon>
        <taxon>Candidatus Fermentithermobacillaceae</taxon>
        <taxon>Candidatus Fermentithermobacillus</taxon>
    </lineage>
</organism>
<gene>
    <name evidence="3" type="ORF">IMF26_07095</name>
</gene>
<dbReference type="PANTHER" id="PTHR35024:SF4">
    <property type="entry name" value="POLYMER-FORMING CYTOSKELETAL PROTEIN"/>
    <property type="match status" value="1"/>
</dbReference>
<reference evidence="3" key="1">
    <citation type="submission" date="2020-10" db="EMBL/GenBank/DDBJ databases">
        <authorList>
            <person name="Kadnikov V."/>
            <person name="Beletsky A.V."/>
            <person name="Mardanov A.V."/>
            <person name="Karnachuk O.V."/>
            <person name="Ravin N.V."/>
        </authorList>
    </citation>
    <scope>NUCLEOTIDE SEQUENCE</scope>
    <source>
        <strain evidence="3">Bu02</strain>
    </source>
</reference>
<dbReference type="InterPro" id="IPR007607">
    <property type="entry name" value="BacA/B"/>
</dbReference>
<accession>A0AAT9L9Y6</accession>
<feature type="compositionally biased region" description="Polar residues" evidence="2">
    <location>
        <begin position="111"/>
        <end position="129"/>
    </location>
</feature>
<evidence type="ECO:0000256" key="2">
    <source>
        <dbReference type="SAM" id="MobiDB-lite"/>
    </source>
</evidence>
<dbReference type="AlphaFoldDB" id="A0AAT9L9Y6"/>
<feature type="region of interest" description="Disordered" evidence="2">
    <location>
        <begin position="111"/>
        <end position="144"/>
    </location>
</feature>
<protein>
    <submittedName>
        <fullName evidence="3">Polymer-forming cytoskeletal protein</fullName>
    </submittedName>
</protein>
<dbReference type="Pfam" id="PF04519">
    <property type="entry name" value="Bactofilin"/>
    <property type="match status" value="1"/>
</dbReference>
<comment type="similarity">
    <text evidence="1">Belongs to the bactofilin family.</text>
</comment>
<sequence>MFASRDTASKPGTFESVLGKGIEIKGTVKSKGSIRIDGITEGTIHSDSDVMIGETAVVNSDISAQNVIIAGKVSGNITCSGRVELLSTARLKGDIVTGTLVISEGAVFSGSSQMADPAQPATSGMQGTVGTRERDASARQAMSG</sequence>
<dbReference type="EMBL" id="CP062796">
    <property type="protein sequence ID" value="QUL97855.1"/>
    <property type="molecule type" value="Genomic_DNA"/>
</dbReference>
<dbReference type="PANTHER" id="PTHR35024">
    <property type="entry name" value="HYPOTHETICAL CYTOSOLIC PROTEIN"/>
    <property type="match status" value="1"/>
</dbReference>
<proteinExistence type="inferred from homology"/>
<evidence type="ECO:0000313" key="3">
    <source>
        <dbReference type="EMBL" id="QUL97855.1"/>
    </source>
</evidence>
<name>A0AAT9L9Y6_9FIRM</name>
<reference evidence="3" key="2">
    <citation type="journal article" date="2023" name="Biology">
        <title>Prokaryotic Life Associated with Coal-Fire Gas Vents Revealed by Metagenomics.</title>
        <authorList>
            <person name="Kadnikov V.V."/>
            <person name="Mardanov A.V."/>
            <person name="Beletsky A.V."/>
            <person name="Karnachuk O.V."/>
            <person name="Ravin N.V."/>
        </authorList>
    </citation>
    <scope>NUCLEOTIDE SEQUENCE</scope>
    <source>
        <strain evidence="3">Bu02</strain>
    </source>
</reference>